<evidence type="ECO:0000256" key="1">
    <source>
        <dbReference type="SAM" id="MobiDB-lite"/>
    </source>
</evidence>
<comment type="caution">
    <text evidence="2">The sequence shown here is derived from an EMBL/GenBank/DDBJ whole genome shotgun (WGS) entry which is preliminary data.</text>
</comment>
<evidence type="ECO:0000313" key="3">
    <source>
        <dbReference type="Proteomes" id="UP000558488"/>
    </source>
</evidence>
<feature type="compositionally biased region" description="Low complexity" evidence="1">
    <location>
        <begin position="76"/>
        <end position="85"/>
    </location>
</feature>
<gene>
    <name evidence="2" type="ORF">mPipKuh1_009518</name>
</gene>
<accession>A0A7J7ZJT4</accession>
<dbReference type="Proteomes" id="UP000558488">
    <property type="component" value="Unassembled WGS sequence"/>
</dbReference>
<evidence type="ECO:0000313" key="2">
    <source>
        <dbReference type="EMBL" id="KAF6374295.1"/>
    </source>
</evidence>
<proteinExistence type="predicted"/>
<dbReference type="EMBL" id="JACAGB010000003">
    <property type="protein sequence ID" value="KAF6374295.1"/>
    <property type="molecule type" value="Genomic_DNA"/>
</dbReference>
<dbReference type="AlphaFoldDB" id="A0A7J7ZJT4"/>
<reference evidence="2 3" key="1">
    <citation type="journal article" date="2020" name="Nature">
        <title>Six reference-quality genomes reveal evolution of bat adaptations.</title>
        <authorList>
            <person name="Jebb D."/>
            <person name="Huang Z."/>
            <person name="Pippel M."/>
            <person name="Hughes G.M."/>
            <person name="Lavrichenko K."/>
            <person name="Devanna P."/>
            <person name="Winkler S."/>
            <person name="Jermiin L.S."/>
            <person name="Skirmuntt E.C."/>
            <person name="Katzourakis A."/>
            <person name="Burkitt-Gray L."/>
            <person name="Ray D.A."/>
            <person name="Sullivan K.A.M."/>
            <person name="Roscito J.G."/>
            <person name="Kirilenko B.M."/>
            <person name="Davalos L.M."/>
            <person name="Corthals A.P."/>
            <person name="Power M.L."/>
            <person name="Jones G."/>
            <person name="Ransome R.D."/>
            <person name="Dechmann D.K.N."/>
            <person name="Locatelli A.G."/>
            <person name="Puechmaille S.J."/>
            <person name="Fedrigo O."/>
            <person name="Jarvis E.D."/>
            <person name="Hiller M."/>
            <person name="Vernes S.C."/>
            <person name="Myers E.W."/>
            <person name="Teeling E.C."/>
        </authorList>
    </citation>
    <scope>NUCLEOTIDE SEQUENCE [LARGE SCALE GENOMIC DNA]</scope>
    <source>
        <strain evidence="2">MPipKuh1</strain>
        <tissue evidence="2">Flight muscle</tissue>
    </source>
</reference>
<name>A0A7J7ZJT4_PIPKU</name>
<feature type="compositionally biased region" description="Polar residues" evidence="1">
    <location>
        <begin position="29"/>
        <end position="43"/>
    </location>
</feature>
<keyword evidence="3" id="KW-1185">Reference proteome</keyword>
<sequence>MSWEGPWGVRGGGPPVPAEGRRRKKGRKNNCSSMTWKTHNGSSCAPGKAPCSPQGPAARASCTSARRHVAPEQDAPHAAARASASPPLPGSWAPAASSQSSERELAHLPQRLLAVHSGLS</sequence>
<organism evidence="2 3">
    <name type="scientific">Pipistrellus kuhlii</name>
    <name type="common">Kuhl's pipistrelle</name>
    <dbReference type="NCBI Taxonomy" id="59472"/>
    <lineage>
        <taxon>Eukaryota</taxon>
        <taxon>Metazoa</taxon>
        <taxon>Chordata</taxon>
        <taxon>Craniata</taxon>
        <taxon>Vertebrata</taxon>
        <taxon>Euteleostomi</taxon>
        <taxon>Mammalia</taxon>
        <taxon>Eutheria</taxon>
        <taxon>Laurasiatheria</taxon>
        <taxon>Chiroptera</taxon>
        <taxon>Yangochiroptera</taxon>
        <taxon>Vespertilionidae</taxon>
        <taxon>Pipistrellus</taxon>
    </lineage>
</organism>
<feature type="region of interest" description="Disordered" evidence="1">
    <location>
        <begin position="1"/>
        <end position="105"/>
    </location>
</feature>
<protein>
    <submittedName>
        <fullName evidence="2">Uncharacterized protein</fullName>
    </submittedName>
</protein>